<evidence type="ECO:0000256" key="7">
    <source>
        <dbReference type="SAM" id="SignalP"/>
    </source>
</evidence>
<dbReference type="PANTHER" id="PTHR31451">
    <property type="match status" value="1"/>
</dbReference>
<feature type="signal peptide" evidence="7">
    <location>
        <begin position="1"/>
        <end position="23"/>
    </location>
</feature>
<dbReference type="InterPro" id="IPR017853">
    <property type="entry name" value="GH"/>
</dbReference>
<keyword evidence="5" id="KW-0326">Glycosidase</keyword>
<reference evidence="9" key="1">
    <citation type="submission" date="2021-03" db="EMBL/GenBank/DDBJ databases">
        <authorList>
            <consortium name="Genoscope - CEA"/>
            <person name="William W."/>
        </authorList>
    </citation>
    <scope>NUCLEOTIDE SEQUENCE</scope>
    <source>
        <strain evidence="9">Doubled-haploid Pahang</strain>
    </source>
</reference>
<dbReference type="FunFam" id="3.20.20.80:FF:000012">
    <property type="entry name" value="Mannan endo-1,4-beta-mannosidase 6"/>
    <property type="match status" value="1"/>
</dbReference>
<dbReference type="PANTHER" id="PTHR31451:SF60">
    <property type="entry name" value="MANNAN ENDO-1,4-BETA-MANNOSIDASE 1"/>
    <property type="match status" value="1"/>
</dbReference>
<gene>
    <name evidence="9" type="ORF">GSMUA_113150.1</name>
</gene>
<evidence type="ECO:0000256" key="4">
    <source>
        <dbReference type="ARBA" id="ARBA00022801"/>
    </source>
</evidence>
<evidence type="ECO:0000256" key="5">
    <source>
        <dbReference type="ARBA" id="ARBA00023295"/>
    </source>
</evidence>
<dbReference type="EC" id="3.2.1.78" evidence="3"/>
<sequence length="437" mass="48590">MKGVSLLAVLCLLLLSPQHHVEAAGGFIRTRGLNFVLDGNPFFANGFNAYWLMTLASDPSQRGKVSSAFREASSHGLLVARTWAFSDGGGNALQYSPGHYNGQTFTGLDFVVSEARRYGIRLILSLANNYDTFGGKKQYVQWARNQGQYIASDDEFFTNPVVGGFYKNHVKTVLTRVNSITGVAYKDDPTIFAWELMNEPRCQSDWSGNSVQASKQIRWIAEMAAYVKSIDSNHLLEAGLEGFYGASSPQKQFNPRLLQVGTDFIANNRIPNIDFATIHVYPDQWLSASNDQSQLAFLSNWIDVHIRDARDALRKPLLVTEFGKSSKDPGFSVGQRDALFKTVYSKIYWSARSGGSAAGGFFWQLLSEGMGSYGDGYEIVLSEGSSTARIIALQSRQLRYLGKWYARQRNVAKLNKAKAMREEERQRRASKAADAGN</sequence>
<comment type="catalytic activity">
    <reaction evidence="1">
        <text>Random hydrolysis of (1-&gt;4)-beta-D-mannosidic linkages in mannans, galactomannans and glucomannans.</text>
        <dbReference type="EC" id="3.2.1.78"/>
    </reaction>
</comment>
<name>A0A8D7A2L2_MUSAM</name>
<feature type="chain" id="PRO_5034838994" description="mannan endo-1,4-beta-mannosidase" evidence="7">
    <location>
        <begin position="24"/>
        <end position="437"/>
    </location>
</feature>
<dbReference type="Gene3D" id="3.20.20.80">
    <property type="entry name" value="Glycosidases"/>
    <property type="match status" value="1"/>
</dbReference>
<protein>
    <recommendedName>
        <fullName evidence="3">mannan endo-1,4-beta-mannosidase</fullName>
        <ecNumber evidence="3">3.2.1.78</ecNumber>
    </recommendedName>
</protein>
<dbReference type="InterPro" id="IPR045053">
    <property type="entry name" value="MAN-like"/>
</dbReference>
<dbReference type="AlphaFoldDB" id="A0A8D7A2L2"/>
<dbReference type="SUPFAM" id="SSF51445">
    <property type="entry name" value="(Trans)glycosidases"/>
    <property type="match status" value="1"/>
</dbReference>
<accession>A0A8D7A2L2</accession>
<dbReference type="InterPro" id="IPR001547">
    <property type="entry name" value="Glyco_hydro_5"/>
</dbReference>
<dbReference type="EMBL" id="HG996469">
    <property type="protein sequence ID" value="CAG1841520.1"/>
    <property type="molecule type" value="Genomic_DNA"/>
</dbReference>
<dbReference type="Pfam" id="PF26410">
    <property type="entry name" value="GH5_mannosidase"/>
    <property type="match status" value="1"/>
</dbReference>
<feature type="region of interest" description="Disordered" evidence="6">
    <location>
        <begin position="417"/>
        <end position="437"/>
    </location>
</feature>
<keyword evidence="7" id="KW-0732">Signal</keyword>
<evidence type="ECO:0000259" key="8">
    <source>
        <dbReference type="Pfam" id="PF26410"/>
    </source>
</evidence>
<comment type="similarity">
    <text evidence="2">Belongs to the glycosyl hydrolase 5 (cellulase A) family.</text>
</comment>
<evidence type="ECO:0000256" key="2">
    <source>
        <dbReference type="ARBA" id="ARBA00005641"/>
    </source>
</evidence>
<organism evidence="9">
    <name type="scientific">Musa acuminata subsp. malaccensis</name>
    <name type="common">Wild banana</name>
    <name type="synonym">Musa malaccensis</name>
    <dbReference type="NCBI Taxonomy" id="214687"/>
    <lineage>
        <taxon>Eukaryota</taxon>
        <taxon>Viridiplantae</taxon>
        <taxon>Streptophyta</taxon>
        <taxon>Embryophyta</taxon>
        <taxon>Tracheophyta</taxon>
        <taxon>Spermatophyta</taxon>
        <taxon>Magnoliopsida</taxon>
        <taxon>Liliopsida</taxon>
        <taxon>Zingiberales</taxon>
        <taxon>Musaceae</taxon>
        <taxon>Musa</taxon>
    </lineage>
</organism>
<proteinExistence type="inferred from homology"/>
<evidence type="ECO:0000256" key="6">
    <source>
        <dbReference type="SAM" id="MobiDB-lite"/>
    </source>
</evidence>
<evidence type="ECO:0000313" key="9">
    <source>
        <dbReference type="EMBL" id="CAG1841520.1"/>
    </source>
</evidence>
<evidence type="ECO:0000256" key="1">
    <source>
        <dbReference type="ARBA" id="ARBA00001678"/>
    </source>
</evidence>
<dbReference type="GO" id="GO:0000272">
    <property type="term" value="P:polysaccharide catabolic process"/>
    <property type="evidence" value="ECO:0007669"/>
    <property type="project" value="InterPro"/>
</dbReference>
<evidence type="ECO:0000256" key="3">
    <source>
        <dbReference type="ARBA" id="ARBA00012706"/>
    </source>
</evidence>
<keyword evidence="4" id="KW-0378">Hydrolase</keyword>
<feature type="domain" description="Glycoside hydrolase family 5" evidence="8">
    <location>
        <begin position="27"/>
        <end position="364"/>
    </location>
</feature>
<dbReference type="GO" id="GO:0016985">
    <property type="term" value="F:mannan endo-1,4-beta-mannosidase activity"/>
    <property type="evidence" value="ECO:0007669"/>
    <property type="project" value="UniProtKB-EC"/>
</dbReference>